<dbReference type="HOGENOM" id="CLU_000604_84_3_9"/>
<keyword evidence="2 7" id="KW-0812">Transmembrane</keyword>
<dbReference type="GO" id="GO:0016887">
    <property type="term" value="F:ATP hydrolysis activity"/>
    <property type="evidence" value="ECO:0007669"/>
    <property type="project" value="InterPro"/>
</dbReference>
<dbReference type="Gene3D" id="1.20.1560.10">
    <property type="entry name" value="ABC transporter type 1, transmembrane domain"/>
    <property type="match status" value="1"/>
</dbReference>
<dbReference type="PANTHER" id="PTHR43394:SF1">
    <property type="entry name" value="ATP-BINDING CASSETTE SUB-FAMILY B MEMBER 10, MITOCHONDRIAL"/>
    <property type="match status" value="1"/>
</dbReference>
<accession>A6TX10</accession>
<dbReference type="Pfam" id="PF00005">
    <property type="entry name" value="ABC_tran"/>
    <property type="match status" value="1"/>
</dbReference>
<keyword evidence="11" id="KW-1185">Reference proteome</keyword>
<evidence type="ECO:0000256" key="7">
    <source>
        <dbReference type="SAM" id="Phobius"/>
    </source>
</evidence>
<feature type="transmembrane region" description="Helical" evidence="7">
    <location>
        <begin position="137"/>
        <end position="170"/>
    </location>
</feature>
<dbReference type="SUPFAM" id="SSF52540">
    <property type="entry name" value="P-loop containing nucleoside triphosphate hydrolases"/>
    <property type="match status" value="1"/>
</dbReference>
<dbReference type="CDD" id="cd03251">
    <property type="entry name" value="ABCC_MsbA"/>
    <property type="match status" value="1"/>
</dbReference>
<feature type="domain" description="ABC transmembrane type-1" evidence="9">
    <location>
        <begin position="20"/>
        <end position="299"/>
    </location>
</feature>
<dbReference type="STRING" id="293826.Amet_4658"/>
<proteinExistence type="predicted"/>
<organism evidence="10 11">
    <name type="scientific">Alkaliphilus metalliredigens (strain QYMF)</name>
    <dbReference type="NCBI Taxonomy" id="293826"/>
    <lineage>
        <taxon>Bacteria</taxon>
        <taxon>Bacillati</taxon>
        <taxon>Bacillota</taxon>
        <taxon>Clostridia</taxon>
        <taxon>Peptostreptococcales</taxon>
        <taxon>Natronincolaceae</taxon>
        <taxon>Alkaliphilus</taxon>
    </lineage>
</organism>
<dbReference type="AlphaFoldDB" id="A6TX10"/>
<dbReference type="SUPFAM" id="SSF90123">
    <property type="entry name" value="ABC transporter transmembrane region"/>
    <property type="match status" value="1"/>
</dbReference>
<dbReference type="PROSITE" id="PS50929">
    <property type="entry name" value="ABC_TM1F"/>
    <property type="match status" value="1"/>
</dbReference>
<evidence type="ECO:0000256" key="2">
    <source>
        <dbReference type="ARBA" id="ARBA00022692"/>
    </source>
</evidence>
<dbReference type="InterPro" id="IPR003593">
    <property type="entry name" value="AAA+_ATPase"/>
</dbReference>
<dbReference type="EMBL" id="CP000724">
    <property type="protein sequence ID" value="ABR50728.1"/>
    <property type="molecule type" value="Genomic_DNA"/>
</dbReference>
<dbReference type="InterPro" id="IPR027417">
    <property type="entry name" value="P-loop_NTPase"/>
</dbReference>
<keyword evidence="4" id="KW-0067">ATP-binding</keyword>
<dbReference type="OrthoDB" id="9762778at2"/>
<evidence type="ECO:0000256" key="5">
    <source>
        <dbReference type="ARBA" id="ARBA00022989"/>
    </source>
</evidence>
<dbReference type="PROSITE" id="PS00211">
    <property type="entry name" value="ABC_TRANSPORTER_1"/>
    <property type="match status" value="1"/>
</dbReference>
<evidence type="ECO:0000259" key="9">
    <source>
        <dbReference type="PROSITE" id="PS50929"/>
    </source>
</evidence>
<evidence type="ECO:0000313" key="11">
    <source>
        <dbReference type="Proteomes" id="UP000001572"/>
    </source>
</evidence>
<feature type="domain" description="ABC transporter" evidence="8">
    <location>
        <begin position="333"/>
        <end position="567"/>
    </location>
</feature>
<evidence type="ECO:0000259" key="8">
    <source>
        <dbReference type="PROSITE" id="PS50893"/>
    </source>
</evidence>
<keyword evidence="5 7" id="KW-1133">Transmembrane helix</keyword>
<dbReference type="GO" id="GO:0005886">
    <property type="term" value="C:plasma membrane"/>
    <property type="evidence" value="ECO:0007669"/>
    <property type="project" value="UniProtKB-SubCell"/>
</dbReference>
<dbReference type="InterPro" id="IPR039421">
    <property type="entry name" value="Type_1_exporter"/>
</dbReference>
<reference evidence="11" key="1">
    <citation type="journal article" date="2016" name="Genome Announc.">
        <title>Complete genome sequence of Alkaliphilus metalliredigens strain QYMF, an alkaliphilic and metal-reducing bacterium isolated from borax-contaminated leachate ponds.</title>
        <authorList>
            <person name="Hwang C."/>
            <person name="Copeland A."/>
            <person name="Lucas S."/>
            <person name="Lapidus A."/>
            <person name="Barry K."/>
            <person name="Detter J.C."/>
            <person name="Glavina Del Rio T."/>
            <person name="Hammon N."/>
            <person name="Israni S."/>
            <person name="Dalin E."/>
            <person name="Tice H."/>
            <person name="Pitluck S."/>
            <person name="Chertkov O."/>
            <person name="Brettin T."/>
            <person name="Bruce D."/>
            <person name="Han C."/>
            <person name="Schmutz J."/>
            <person name="Larimer F."/>
            <person name="Land M.L."/>
            <person name="Hauser L."/>
            <person name="Kyrpides N."/>
            <person name="Mikhailova N."/>
            <person name="Ye Q."/>
            <person name="Zhou J."/>
            <person name="Richardson P."/>
            <person name="Fields M.W."/>
        </authorList>
    </citation>
    <scope>NUCLEOTIDE SEQUENCE [LARGE SCALE GENOMIC DNA]</scope>
    <source>
        <strain evidence="11">QYMF</strain>
    </source>
</reference>
<dbReference type="Gene3D" id="3.40.50.300">
    <property type="entry name" value="P-loop containing nucleotide triphosphate hydrolases"/>
    <property type="match status" value="1"/>
</dbReference>
<feature type="transmembrane region" description="Helical" evidence="7">
    <location>
        <begin position="236"/>
        <end position="255"/>
    </location>
</feature>
<dbReference type="InterPro" id="IPR036640">
    <property type="entry name" value="ABC1_TM_sf"/>
</dbReference>
<dbReference type="eggNOG" id="COG1132">
    <property type="taxonomic scope" value="Bacteria"/>
</dbReference>
<keyword evidence="6 7" id="KW-0472">Membrane</keyword>
<name>A6TX10_ALKMQ</name>
<feature type="transmembrane region" description="Helical" evidence="7">
    <location>
        <begin position="15"/>
        <end position="37"/>
    </location>
</feature>
<evidence type="ECO:0000313" key="10">
    <source>
        <dbReference type="EMBL" id="ABR50728.1"/>
    </source>
</evidence>
<dbReference type="GO" id="GO:0005524">
    <property type="term" value="F:ATP binding"/>
    <property type="evidence" value="ECO:0007669"/>
    <property type="project" value="UniProtKB-KW"/>
</dbReference>
<dbReference type="InterPro" id="IPR017871">
    <property type="entry name" value="ABC_transporter-like_CS"/>
</dbReference>
<dbReference type="Pfam" id="PF00664">
    <property type="entry name" value="ABC_membrane"/>
    <property type="match status" value="1"/>
</dbReference>
<protein>
    <submittedName>
        <fullName evidence="10">ABC transporter, transmembrane region</fullName>
    </submittedName>
</protein>
<dbReference type="InterPro" id="IPR011527">
    <property type="entry name" value="ABC1_TM_dom"/>
</dbReference>
<sequence length="577" mass="65732">MIKRFIKYYKAHLPLFYLDFGCAFLMAGMDLVFPFVVRKMIDDVFPARDLRLILWIALGMVILYIVRSILQYIVDYWGHVLGVRIEHDMRKDLFHHINKQSFTYFDNTKTGHIMSRLVNDLHDLSELAHHGPEDLFIATITLVGSFIILLTINGPLALITFALVPIMMWFAINKNRRMQRAFKDMRLKVADINAQVEDSISGVRVVKSFNNEHYEEEKFQEGNVKFRVSREKAFQVMAEFFAGVNFFSNFTNLAVLIGGGIFIYQGQMTTGDLFAFLLYVSMFMQPIRRLTTLVENYQKGMAGFSRFVEVLELDPEIVDSENAKEMGRAEGRINFQHVTFSYNNQQNVLQDITMEVKTGETVAFVGPSGGGKTTLCSLIPRFYEVEQGSIQIDGVDIKEITQSSLRENIGIVQQDVFLFSGTVKENIAYGKQNPTDEEVMEAAKKANAHEFIMKLENGYDTYIGERGVKLSGGQKQRLSIARIFLKNPPILILDEATSALDNETEKIIQQSLFSLSENRTTLVIAHRLATIRNADRIMVLTDEGIAEEGSHEELLQQEGIYARLYKAQFDGFIPDVA</sequence>
<feature type="transmembrane region" description="Helical" evidence="7">
    <location>
        <begin position="52"/>
        <end position="74"/>
    </location>
</feature>
<dbReference type="KEGG" id="amt:Amet_4658"/>
<comment type="subcellular location">
    <subcellularLocation>
        <location evidence="1">Cell membrane</location>
        <topology evidence="1">Multi-pass membrane protein</topology>
    </subcellularLocation>
</comment>
<dbReference type="PANTHER" id="PTHR43394">
    <property type="entry name" value="ATP-DEPENDENT PERMEASE MDL1, MITOCHONDRIAL"/>
    <property type="match status" value="1"/>
</dbReference>
<dbReference type="Proteomes" id="UP000001572">
    <property type="component" value="Chromosome"/>
</dbReference>
<dbReference type="RefSeq" id="WP_012065616.1">
    <property type="nucleotide sequence ID" value="NC_009633.1"/>
</dbReference>
<evidence type="ECO:0000256" key="1">
    <source>
        <dbReference type="ARBA" id="ARBA00004651"/>
    </source>
</evidence>
<gene>
    <name evidence="10" type="ordered locus">Amet_4658</name>
</gene>
<dbReference type="PROSITE" id="PS50893">
    <property type="entry name" value="ABC_TRANSPORTER_2"/>
    <property type="match status" value="1"/>
</dbReference>
<dbReference type="FunFam" id="3.40.50.300:FF:000218">
    <property type="entry name" value="Multidrug ABC transporter ATP-binding protein"/>
    <property type="match status" value="1"/>
</dbReference>
<evidence type="ECO:0000256" key="4">
    <source>
        <dbReference type="ARBA" id="ARBA00022840"/>
    </source>
</evidence>
<evidence type="ECO:0000256" key="6">
    <source>
        <dbReference type="ARBA" id="ARBA00023136"/>
    </source>
</evidence>
<evidence type="ECO:0000256" key="3">
    <source>
        <dbReference type="ARBA" id="ARBA00022741"/>
    </source>
</evidence>
<keyword evidence="3" id="KW-0547">Nucleotide-binding</keyword>
<dbReference type="CDD" id="cd18549">
    <property type="entry name" value="ABC_6TM_YwjA_like"/>
    <property type="match status" value="1"/>
</dbReference>
<dbReference type="SMART" id="SM00382">
    <property type="entry name" value="AAA"/>
    <property type="match status" value="1"/>
</dbReference>
<dbReference type="InterPro" id="IPR003439">
    <property type="entry name" value="ABC_transporter-like_ATP-bd"/>
</dbReference>
<dbReference type="GO" id="GO:0015421">
    <property type="term" value="F:ABC-type oligopeptide transporter activity"/>
    <property type="evidence" value="ECO:0007669"/>
    <property type="project" value="TreeGrafter"/>
</dbReference>